<proteinExistence type="predicted"/>
<name>A0A9N8VQ18_9GLOM</name>
<keyword evidence="1" id="KW-0479">Metal-binding</keyword>
<protein>
    <submittedName>
        <fullName evidence="3">17098_t:CDS:1</fullName>
    </submittedName>
</protein>
<keyword evidence="1" id="KW-0862">Zinc</keyword>
<keyword evidence="4" id="KW-1185">Reference proteome</keyword>
<accession>A0A9N8VQ18</accession>
<dbReference type="InterPro" id="IPR001841">
    <property type="entry name" value="Znf_RING"/>
</dbReference>
<dbReference type="EMBL" id="CAJVQA010000102">
    <property type="protein sequence ID" value="CAG8455921.1"/>
    <property type="molecule type" value="Genomic_DNA"/>
</dbReference>
<dbReference type="OrthoDB" id="2331621at2759"/>
<evidence type="ECO:0000313" key="3">
    <source>
        <dbReference type="EMBL" id="CAG8455921.1"/>
    </source>
</evidence>
<dbReference type="GO" id="GO:0008270">
    <property type="term" value="F:zinc ion binding"/>
    <property type="evidence" value="ECO:0007669"/>
    <property type="project" value="UniProtKB-KW"/>
</dbReference>
<organism evidence="3 4">
    <name type="scientific">Cetraspora pellucida</name>
    <dbReference type="NCBI Taxonomy" id="1433469"/>
    <lineage>
        <taxon>Eukaryota</taxon>
        <taxon>Fungi</taxon>
        <taxon>Fungi incertae sedis</taxon>
        <taxon>Mucoromycota</taxon>
        <taxon>Glomeromycotina</taxon>
        <taxon>Glomeromycetes</taxon>
        <taxon>Diversisporales</taxon>
        <taxon>Gigasporaceae</taxon>
        <taxon>Cetraspora</taxon>
    </lineage>
</organism>
<dbReference type="PROSITE" id="PS50089">
    <property type="entry name" value="ZF_RING_2"/>
    <property type="match status" value="1"/>
</dbReference>
<evidence type="ECO:0000259" key="2">
    <source>
        <dbReference type="PROSITE" id="PS50089"/>
    </source>
</evidence>
<dbReference type="SUPFAM" id="SSF57850">
    <property type="entry name" value="RING/U-box"/>
    <property type="match status" value="1"/>
</dbReference>
<keyword evidence="1" id="KW-0863">Zinc-finger</keyword>
<dbReference type="Gene3D" id="3.30.40.10">
    <property type="entry name" value="Zinc/RING finger domain, C3HC4 (zinc finger)"/>
    <property type="match status" value="1"/>
</dbReference>
<dbReference type="CDD" id="cd16448">
    <property type="entry name" value="RING-H2"/>
    <property type="match status" value="1"/>
</dbReference>
<dbReference type="AlphaFoldDB" id="A0A9N8VQ18"/>
<dbReference type="Proteomes" id="UP000789759">
    <property type="component" value="Unassembled WGS sequence"/>
</dbReference>
<dbReference type="InterPro" id="IPR013083">
    <property type="entry name" value="Znf_RING/FYVE/PHD"/>
</dbReference>
<evidence type="ECO:0000256" key="1">
    <source>
        <dbReference type="PROSITE-ProRule" id="PRU00175"/>
    </source>
</evidence>
<feature type="domain" description="RING-type" evidence="2">
    <location>
        <begin position="196"/>
        <end position="239"/>
    </location>
</feature>
<reference evidence="3" key="1">
    <citation type="submission" date="2021-06" db="EMBL/GenBank/DDBJ databases">
        <authorList>
            <person name="Kallberg Y."/>
            <person name="Tangrot J."/>
            <person name="Rosling A."/>
        </authorList>
    </citation>
    <scope>NUCLEOTIDE SEQUENCE</scope>
    <source>
        <strain evidence="3">FL966</strain>
    </source>
</reference>
<evidence type="ECO:0000313" key="4">
    <source>
        <dbReference type="Proteomes" id="UP000789759"/>
    </source>
</evidence>
<gene>
    <name evidence="3" type="ORF">CPELLU_LOCUS387</name>
</gene>
<sequence length="596" mass="69313">MPSIFLVLNKYNLLAESNPLQLCAHADELSTMLPDWKAHKNVKEALYLAVPKNNTDEAIVAASFYVSQFRRKLAEAEISSEQIYIYAKLTEEELRRIQNINITKIPTMQDLADVIIILSMRPTEVATLYIIYYKLSKSNPSEWYKSGYSWYYISKEELTKKYSKQTELLKALRINILKGYPNFLASNITIPELENCYECNEKILLNPPKAFTTLVCNHILHHDCFEKSNKDKQKTCPICFINNEGMASAEVQNIDISEAVKDEDKETSNLTEAIIQSLIKELSMPSKPIDDNDKGNKSKESKPITLLQLYYNANQAEKHVTHAYQEEIRCWYLFAKKFEERVKEIKNDNSRYNDQQARGLVYDEVTTNLLGFTRDSLRKKTAKTKNIYKLFGESYDSDTKKIKLDLDYEDIKIIKKKKVSDDDFLDLNVEKLIKYDLKDSLAKRIMKLVNTIKGEEQKQWDQILGYLNKHLNPHLSENIVVFDVSGLRDFLNITDNPLLPFNLKKDVKTHHVLQVICEMILADLHVHDGIKVFRVLTDLNETWNIYWIEEKHIKTLALNNQKNVMRLIGKMAFENSKEIDVSCDEEDEFDILKDVL</sequence>
<comment type="caution">
    <text evidence="3">The sequence shown here is derived from an EMBL/GenBank/DDBJ whole genome shotgun (WGS) entry which is preliminary data.</text>
</comment>